<dbReference type="EMBL" id="JBANRG010000008">
    <property type="protein sequence ID" value="KAK7464405.1"/>
    <property type="molecule type" value="Genomic_DNA"/>
</dbReference>
<feature type="region of interest" description="Disordered" evidence="2">
    <location>
        <begin position="212"/>
        <end position="260"/>
    </location>
</feature>
<feature type="compositionally biased region" description="Basic and acidic residues" evidence="2">
    <location>
        <begin position="215"/>
        <end position="236"/>
    </location>
</feature>
<name>A0ABR1JR07_9AGAR</name>
<evidence type="ECO:0000313" key="3">
    <source>
        <dbReference type="EMBL" id="KAK7464405.1"/>
    </source>
</evidence>
<evidence type="ECO:0000256" key="2">
    <source>
        <dbReference type="SAM" id="MobiDB-lite"/>
    </source>
</evidence>
<dbReference type="Proteomes" id="UP001498398">
    <property type="component" value="Unassembled WGS sequence"/>
</dbReference>
<feature type="region of interest" description="Disordered" evidence="2">
    <location>
        <begin position="367"/>
        <end position="410"/>
    </location>
</feature>
<feature type="compositionally biased region" description="Polar residues" evidence="2">
    <location>
        <begin position="370"/>
        <end position="387"/>
    </location>
</feature>
<proteinExistence type="predicted"/>
<evidence type="ECO:0000256" key="1">
    <source>
        <dbReference type="SAM" id="Coils"/>
    </source>
</evidence>
<reference evidence="3 4" key="1">
    <citation type="submission" date="2024-01" db="EMBL/GenBank/DDBJ databases">
        <title>A draft genome for the cacao thread blight pathogen Marasmiellus scandens.</title>
        <authorList>
            <person name="Baruah I.K."/>
            <person name="Leung J."/>
            <person name="Bukari Y."/>
            <person name="Amoako-Attah I."/>
            <person name="Meinhardt L.W."/>
            <person name="Bailey B.A."/>
            <person name="Cohen S.P."/>
        </authorList>
    </citation>
    <scope>NUCLEOTIDE SEQUENCE [LARGE SCALE GENOMIC DNA]</scope>
    <source>
        <strain evidence="3 4">GH-19</strain>
    </source>
</reference>
<comment type="caution">
    <text evidence="3">The sequence shown here is derived from an EMBL/GenBank/DDBJ whole genome shotgun (WGS) entry which is preliminary data.</text>
</comment>
<organism evidence="3 4">
    <name type="scientific">Marasmiellus scandens</name>
    <dbReference type="NCBI Taxonomy" id="2682957"/>
    <lineage>
        <taxon>Eukaryota</taxon>
        <taxon>Fungi</taxon>
        <taxon>Dikarya</taxon>
        <taxon>Basidiomycota</taxon>
        <taxon>Agaricomycotina</taxon>
        <taxon>Agaricomycetes</taxon>
        <taxon>Agaricomycetidae</taxon>
        <taxon>Agaricales</taxon>
        <taxon>Marasmiineae</taxon>
        <taxon>Omphalotaceae</taxon>
        <taxon>Marasmiellus</taxon>
    </lineage>
</organism>
<feature type="coiled-coil region" evidence="1">
    <location>
        <begin position="512"/>
        <end position="546"/>
    </location>
</feature>
<keyword evidence="1" id="KW-0175">Coiled coil</keyword>
<keyword evidence="4" id="KW-1185">Reference proteome</keyword>
<accession>A0ABR1JR07</accession>
<evidence type="ECO:0000313" key="4">
    <source>
        <dbReference type="Proteomes" id="UP001498398"/>
    </source>
</evidence>
<gene>
    <name evidence="3" type="ORF">VKT23_006569</name>
</gene>
<sequence length="584" mass="63111">MLKSNGIECWVGRHVNSEEIAHDDSTTQVENGVTTIRTTIMLKPKSNSLALSQWQLYWRKAEDAEPQSFWCVVRWTSATGKERVENQLWMSKVIPESQRRSTKDCKPTSFQMPKIKAVGSTNSMGTIRLELQRIRGDIKTKDTNDPNDVDYELEDQEASCVFIFQFFKPDSVKSTPARDGTAAPEMADPKLVAPVEVAGQPNTKKRLRISLRVATPEEKDHEAPPARRRRISDPRPRASGLAKLDQPERSSGIARAASVPFCPPPPSLTVQRIQSLPPLDSRQFELEDSNLDSLLTHHPAPLPEPVQSEFCAATPPIAPVSDLLKEASTLAPAPVVPSASGELVSSQAVSTADHPLDCASASALRHSNPVPANTLSDTPLPTSSGTAPDSHAAAVQSQSSLPPASPGSVAPAMTENAALISQGTALVSLPPMTPASGGSVIAPAAPITIDFSPAQIAAATQAVALILNQTTDPIPPPAPVPGSIPGMPMSISAPVLSSDSIPRMTVLPSTSLSFLPRELREAEELLRQQEEERMRLDNELAGVAMARLEKVRQQIEKFQTENEAKRRWLQACKDKGLDHNQNLI</sequence>
<protein>
    <submittedName>
        <fullName evidence="3">Uncharacterized protein</fullName>
    </submittedName>
</protein>